<protein>
    <submittedName>
        <fullName evidence="1">Uncharacterized protein</fullName>
    </submittedName>
</protein>
<comment type="caution">
    <text evidence="1">The sequence shown here is derived from an EMBL/GenBank/DDBJ whole genome shotgun (WGS) entry which is preliminary data.</text>
</comment>
<dbReference type="EMBL" id="QKWJ01000072">
    <property type="protein sequence ID" value="RDK06098.1"/>
    <property type="molecule type" value="Genomic_DNA"/>
</dbReference>
<evidence type="ECO:0000313" key="1">
    <source>
        <dbReference type="EMBL" id="RDK06098.1"/>
    </source>
</evidence>
<evidence type="ECO:0000313" key="2">
    <source>
        <dbReference type="Proteomes" id="UP000255165"/>
    </source>
</evidence>
<organism evidence="1 2">
    <name type="scientific">Cupriavidus lacunae</name>
    <dbReference type="NCBI Taxonomy" id="2666307"/>
    <lineage>
        <taxon>Bacteria</taxon>
        <taxon>Pseudomonadati</taxon>
        <taxon>Pseudomonadota</taxon>
        <taxon>Betaproteobacteria</taxon>
        <taxon>Burkholderiales</taxon>
        <taxon>Burkholderiaceae</taxon>
        <taxon>Cupriavidus</taxon>
    </lineage>
</organism>
<gene>
    <name evidence="1" type="ORF">DN412_33320</name>
</gene>
<sequence>MSFKGFNVIVGRLQIRAMRQLPSGTVPACQSDAETYHVYRHNADGSTQLQHTDADFDSAFTYCAGLPAALSAHPL</sequence>
<reference evidence="2" key="1">
    <citation type="submission" date="2018-06" db="EMBL/GenBank/DDBJ databases">
        <authorList>
            <person name="Feng T."/>
            <person name="Jeon C.O."/>
        </authorList>
    </citation>
    <scope>NUCLEOTIDE SEQUENCE [LARGE SCALE GENOMIC DNA]</scope>
    <source>
        <strain evidence="2">S23</strain>
    </source>
</reference>
<dbReference type="AlphaFoldDB" id="A0A370NKL3"/>
<name>A0A370NKL3_9BURK</name>
<dbReference type="Proteomes" id="UP000255165">
    <property type="component" value="Unassembled WGS sequence"/>
</dbReference>
<proteinExistence type="predicted"/>
<accession>A0A370NKL3</accession>
<keyword evidence="2" id="KW-1185">Reference proteome</keyword>